<accession>A0ACC2ZS28</accession>
<reference evidence="1" key="1">
    <citation type="submission" date="2022-10" db="EMBL/GenBank/DDBJ databases">
        <title>Culturing micro-colonial fungi from biological soil crusts in the Mojave desert and describing Neophaeococcomyces mojavensis, and introducing the new genera and species Taxawa tesnikishii.</title>
        <authorList>
            <person name="Kurbessoian T."/>
            <person name="Stajich J.E."/>
        </authorList>
    </citation>
    <scope>NUCLEOTIDE SEQUENCE</scope>
    <source>
        <strain evidence="1">JES_112</strain>
    </source>
</reference>
<sequence>MEALDPAVRTCSLAEAMRGSALIGNIAGVLALLDAGVPATSSDLEAALISVQPGGLAAARLLFDAGARLAHVH</sequence>
<evidence type="ECO:0000313" key="2">
    <source>
        <dbReference type="Proteomes" id="UP001172386"/>
    </source>
</evidence>
<organism evidence="1 2">
    <name type="scientific">Neophaeococcomyces mojaviensis</name>
    <dbReference type="NCBI Taxonomy" id="3383035"/>
    <lineage>
        <taxon>Eukaryota</taxon>
        <taxon>Fungi</taxon>
        <taxon>Dikarya</taxon>
        <taxon>Ascomycota</taxon>
        <taxon>Pezizomycotina</taxon>
        <taxon>Eurotiomycetes</taxon>
        <taxon>Chaetothyriomycetidae</taxon>
        <taxon>Chaetothyriales</taxon>
        <taxon>Chaetothyriales incertae sedis</taxon>
        <taxon>Neophaeococcomyces</taxon>
    </lineage>
</organism>
<gene>
    <name evidence="1" type="ORF">H2198_010297</name>
</gene>
<comment type="caution">
    <text evidence="1">The sequence shown here is derived from an EMBL/GenBank/DDBJ whole genome shotgun (WGS) entry which is preliminary data.</text>
</comment>
<protein>
    <submittedName>
        <fullName evidence="1">Uncharacterized protein</fullName>
    </submittedName>
</protein>
<evidence type="ECO:0000313" key="1">
    <source>
        <dbReference type="EMBL" id="KAJ9650387.1"/>
    </source>
</evidence>
<name>A0ACC2ZS28_9EURO</name>
<dbReference type="EMBL" id="JAPDRQ010000346">
    <property type="protein sequence ID" value="KAJ9650387.1"/>
    <property type="molecule type" value="Genomic_DNA"/>
</dbReference>
<proteinExistence type="predicted"/>
<dbReference type="Proteomes" id="UP001172386">
    <property type="component" value="Unassembled WGS sequence"/>
</dbReference>
<keyword evidence="2" id="KW-1185">Reference proteome</keyword>